<feature type="domain" description="GST N-terminal" evidence="2">
    <location>
        <begin position="24"/>
        <end position="88"/>
    </location>
</feature>
<dbReference type="SFLD" id="SFLDS00019">
    <property type="entry name" value="Glutathione_Transferase_(cytos"/>
    <property type="match status" value="1"/>
</dbReference>
<feature type="domain" description="GST C-terminal" evidence="3">
    <location>
        <begin position="91"/>
        <end position="217"/>
    </location>
</feature>
<dbReference type="CDD" id="cd03046">
    <property type="entry name" value="GST_N_GTT1_like"/>
    <property type="match status" value="1"/>
</dbReference>
<dbReference type="Gene3D" id="3.40.30.10">
    <property type="entry name" value="Glutaredoxin"/>
    <property type="match status" value="1"/>
</dbReference>
<dbReference type="InterPro" id="IPR010987">
    <property type="entry name" value="Glutathione-S-Trfase_C-like"/>
</dbReference>
<dbReference type="Pfam" id="PF00043">
    <property type="entry name" value="GST_C"/>
    <property type="match status" value="1"/>
</dbReference>
<dbReference type="Proteomes" id="UP001620460">
    <property type="component" value="Unassembled WGS sequence"/>
</dbReference>
<dbReference type="SFLD" id="SFLDG00358">
    <property type="entry name" value="Main_(cytGST)"/>
    <property type="match status" value="1"/>
</dbReference>
<dbReference type="PROSITE" id="PS50404">
    <property type="entry name" value="GST_NTER"/>
    <property type="match status" value="1"/>
</dbReference>
<dbReference type="InterPro" id="IPR040079">
    <property type="entry name" value="Glutathione_S-Trfase"/>
</dbReference>
<dbReference type="InterPro" id="IPR004046">
    <property type="entry name" value="GST_C"/>
</dbReference>
<dbReference type="RefSeq" id="WP_404629779.1">
    <property type="nucleotide sequence ID" value="NZ_JADIKM010000001.1"/>
</dbReference>
<comment type="similarity">
    <text evidence="1">Belongs to the GST superfamily.</text>
</comment>
<evidence type="ECO:0000256" key="1">
    <source>
        <dbReference type="RuleBase" id="RU003494"/>
    </source>
</evidence>
<dbReference type="Gene3D" id="1.20.1050.10">
    <property type="match status" value="1"/>
</dbReference>
<dbReference type="EMBL" id="JADIKM010000001">
    <property type="protein sequence ID" value="MFK2902658.1"/>
    <property type="molecule type" value="Genomic_DNA"/>
</dbReference>
<evidence type="ECO:0000259" key="3">
    <source>
        <dbReference type="PROSITE" id="PS50405"/>
    </source>
</evidence>
<protein>
    <submittedName>
        <fullName evidence="4">Glutathione S-transferase family protein</fullName>
    </submittedName>
</protein>
<organism evidence="4 5">
    <name type="scientific">Dyella ginsengisoli</name>
    <dbReference type="NCBI Taxonomy" id="363848"/>
    <lineage>
        <taxon>Bacteria</taxon>
        <taxon>Pseudomonadati</taxon>
        <taxon>Pseudomonadota</taxon>
        <taxon>Gammaproteobacteria</taxon>
        <taxon>Lysobacterales</taxon>
        <taxon>Rhodanobacteraceae</taxon>
        <taxon>Dyella</taxon>
    </lineage>
</organism>
<evidence type="ECO:0000259" key="2">
    <source>
        <dbReference type="PROSITE" id="PS50404"/>
    </source>
</evidence>
<dbReference type="PROSITE" id="PS50405">
    <property type="entry name" value="GST_CTER"/>
    <property type="match status" value="1"/>
</dbReference>
<evidence type="ECO:0000313" key="4">
    <source>
        <dbReference type="EMBL" id="MFK2902658.1"/>
    </source>
</evidence>
<sequence length="219" mass="24306">MNKIVVWGFRWAPPFAQGLVRDLRVRWALEEAGLAYDVQLIDFDERHAGAYRQRQPFGMVPAFEADGRGLFESGAVVHRIAAESPLLMPVDEPARAEVVSWMFAALNTVEPPIQSLLEMDLLHADEPWVALRRPAVVEAVNARLAVLAGHLGTRDCLLDRFTAADLLMATVLRFLRHTDLVDGCPTLAAYVERCEARPAFQRALAAQLADYARHAPLAA</sequence>
<dbReference type="PANTHER" id="PTHR44051:SF8">
    <property type="entry name" value="GLUTATHIONE S-TRANSFERASE GSTA"/>
    <property type="match status" value="1"/>
</dbReference>
<dbReference type="SUPFAM" id="SSF47616">
    <property type="entry name" value="GST C-terminal domain-like"/>
    <property type="match status" value="1"/>
</dbReference>
<dbReference type="SUPFAM" id="SSF52833">
    <property type="entry name" value="Thioredoxin-like"/>
    <property type="match status" value="1"/>
</dbReference>
<keyword evidence="5" id="KW-1185">Reference proteome</keyword>
<name>A0ABW8JNF3_9GAMM</name>
<comment type="caution">
    <text evidence="4">The sequence shown here is derived from an EMBL/GenBank/DDBJ whole genome shotgun (WGS) entry which is preliminary data.</text>
</comment>
<accession>A0ABW8JNF3</accession>
<dbReference type="InterPro" id="IPR036249">
    <property type="entry name" value="Thioredoxin-like_sf"/>
</dbReference>
<reference evidence="4 5" key="1">
    <citation type="submission" date="2020-10" db="EMBL/GenBank/DDBJ databases">
        <title>Phylogeny of dyella-like bacteria.</title>
        <authorList>
            <person name="Fu J."/>
        </authorList>
    </citation>
    <scope>NUCLEOTIDE SEQUENCE [LARGE SCALE GENOMIC DNA]</scope>
    <source>
        <strain evidence="4 5">Gsoil3046</strain>
    </source>
</reference>
<dbReference type="InterPro" id="IPR036282">
    <property type="entry name" value="Glutathione-S-Trfase_C_sf"/>
</dbReference>
<evidence type="ECO:0000313" key="5">
    <source>
        <dbReference type="Proteomes" id="UP001620460"/>
    </source>
</evidence>
<gene>
    <name evidence="4" type="ORF">ISP17_01685</name>
</gene>
<dbReference type="CDD" id="cd03207">
    <property type="entry name" value="GST_C_8"/>
    <property type="match status" value="1"/>
</dbReference>
<dbReference type="InterPro" id="IPR004045">
    <property type="entry name" value="Glutathione_S-Trfase_N"/>
</dbReference>
<dbReference type="Pfam" id="PF02798">
    <property type="entry name" value="GST_N"/>
    <property type="match status" value="1"/>
</dbReference>
<dbReference type="PANTHER" id="PTHR44051">
    <property type="entry name" value="GLUTATHIONE S-TRANSFERASE-RELATED"/>
    <property type="match status" value="1"/>
</dbReference>
<proteinExistence type="inferred from homology"/>